<evidence type="ECO:0000256" key="6">
    <source>
        <dbReference type="PROSITE-ProRule" id="PRU00169"/>
    </source>
</evidence>
<dbReference type="CDD" id="cd00383">
    <property type="entry name" value="trans_reg_C"/>
    <property type="match status" value="1"/>
</dbReference>
<dbReference type="InterPro" id="IPR001867">
    <property type="entry name" value="OmpR/PhoB-type_DNA-bd"/>
</dbReference>
<dbReference type="AlphaFoldDB" id="A0A1V9EAE0"/>
<proteinExistence type="predicted"/>
<evidence type="ECO:0000256" key="7">
    <source>
        <dbReference type="PROSITE-ProRule" id="PRU01091"/>
    </source>
</evidence>
<dbReference type="GO" id="GO:0005829">
    <property type="term" value="C:cytosol"/>
    <property type="evidence" value="ECO:0007669"/>
    <property type="project" value="TreeGrafter"/>
</dbReference>
<dbReference type="Pfam" id="PF00486">
    <property type="entry name" value="Trans_reg_C"/>
    <property type="match status" value="1"/>
</dbReference>
<dbReference type="InterPro" id="IPR039420">
    <property type="entry name" value="WalR-like"/>
</dbReference>
<dbReference type="EMBL" id="LVXG01000056">
    <property type="protein sequence ID" value="OQP42954.1"/>
    <property type="molecule type" value="Genomic_DNA"/>
</dbReference>
<dbReference type="Pfam" id="PF00072">
    <property type="entry name" value="Response_reg"/>
    <property type="match status" value="1"/>
</dbReference>
<feature type="domain" description="Response regulatory" evidence="8">
    <location>
        <begin position="2"/>
        <end position="121"/>
    </location>
</feature>
<keyword evidence="3" id="KW-0805">Transcription regulation</keyword>
<dbReference type="Gene3D" id="1.10.10.10">
    <property type="entry name" value="Winged helix-like DNA-binding domain superfamily/Winged helix DNA-binding domain"/>
    <property type="match status" value="1"/>
</dbReference>
<evidence type="ECO:0000256" key="1">
    <source>
        <dbReference type="ARBA" id="ARBA00022553"/>
    </source>
</evidence>
<dbReference type="PANTHER" id="PTHR48111:SF22">
    <property type="entry name" value="REGULATOR OF RPOS"/>
    <property type="match status" value="1"/>
</dbReference>
<evidence type="ECO:0000256" key="5">
    <source>
        <dbReference type="ARBA" id="ARBA00023163"/>
    </source>
</evidence>
<evidence type="ECO:0000259" key="9">
    <source>
        <dbReference type="PROSITE" id="PS51755"/>
    </source>
</evidence>
<evidence type="ECO:0000313" key="11">
    <source>
        <dbReference type="Proteomes" id="UP000192610"/>
    </source>
</evidence>
<evidence type="ECO:0000259" key="8">
    <source>
        <dbReference type="PROSITE" id="PS50110"/>
    </source>
</evidence>
<dbReference type="PANTHER" id="PTHR48111">
    <property type="entry name" value="REGULATOR OF RPOS"/>
    <property type="match status" value="1"/>
</dbReference>
<dbReference type="Gene3D" id="3.40.50.2300">
    <property type="match status" value="1"/>
</dbReference>
<dbReference type="GO" id="GO:0000156">
    <property type="term" value="F:phosphorelay response regulator activity"/>
    <property type="evidence" value="ECO:0007669"/>
    <property type="project" value="TreeGrafter"/>
</dbReference>
<dbReference type="Proteomes" id="UP000192610">
    <property type="component" value="Unassembled WGS sequence"/>
</dbReference>
<dbReference type="SMART" id="SM00448">
    <property type="entry name" value="REC"/>
    <property type="match status" value="1"/>
</dbReference>
<comment type="caution">
    <text evidence="10">The sequence shown here is derived from an EMBL/GenBank/DDBJ whole genome shotgun (WGS) entry which is preliminary data.</text>
</comment>
<dbReference type="SUPFAM" id="SSF52172">
    <property type="entry name" value="CheY-like"/>
    <property type="match status" value="1"/>
</dbReference>
<dbReference type="GO" id="GO:0000976">
    <property type="term" value="F:transcription cis-regulatory region binding"/>
    <property type="evidence" value="ECO:0007669"/>
    <property type="project" value="TreeGrafter"/>
</dbReference>
<name>A0A1V9EAE0_9BACT</name>
<protein>
    <submittedName>
        <fullName evidence="10">DNA-binding response regulator</fullName>
    </submittedName>
</protein>
<dbReference type="OrthoDB" id="9790442at2"/>
<dbReference type="InterPro" id="IPR016032">
    <property type="entry name" value="Sig_transdc_resp-reg_C-effctor"/>
</dbReference>
<dbReference type="Gene3D" id="6.10.250.690">
    <property type="match status" value="1"/>
</dbReference>
<keyword evidence="4 7" id="KW-0238">DNA-binding</keyword>
<accession>A0A1V9EAE0</accession>
<dbReference type="GO" id="GO:0006355">
    <property type="term" value="P:regulation of DNA-templated transcription"/>
    <property type="evidence" value="ECO:0007669"/>
    <property type="project" value="InterPro"/>
</dbReference>
<dbReference type="STRING" id="354355.SAMN05660816_03156"/>
<sequence>MKLLVIEDQMELSRSICAYLKKDNFICEPAYNFNDAMERIQTKNYDCILLDISLPMTNGQMGNGLHILNELKEMGKVDGVLIISAKNSLNDKLEGLNLGADDYLSKPFHLPELSARINAIIRRKSFEGKNKIMAGDLVIHLQDKIVKGKNGEIDLTRKEYELLVYFASNINKVVTKEAIVEHLWGEQIDLNDNHDFIYTHLKNLRKKLVQAGCADNIKVVYGMGYKFTINEQP</sequence>
<evidence type="ECO:0000256" key="3">
    <source>
        <dbReference type="ARBA" id="ARBA00023015"/>
    </source>
</evidence>
<dbReference type="PROSITE" id="PS51755">
    <property type="entry name" value="OMPR_PHOB"/>
    <property type="match status" value="1"/>
</dbReference>
<evidence type="ECO:0000256" key="4">
    <source>
        <dbReference type="ARBA" id="ARBA00023125"/>
    </source>
</evidence>
<dbReference type="SMART" id="SM00862">
    <property type="entry name" value="Trans_reg_C"/>
    <property type="match status" value="1"/>
</dbReference>
<keyword evidence="1 6" id="KW-0597">Phosphoprotein</keyword>
<reference evidence="11" key="1">
    <citation type="submission" date="2016-04" db="EMBL/GenBank/DDBJ databases">
        <authorList>
            <person name="Chen L."/>
            <person name="Zhuang W."/>
            <person name="Wang G."/>
        </authorList>
    </citation>
    <scope>NUCLEOTIDE SEQUENCE [LARGE SCALE GENOMIC DNA]</scope>
    <source>
        <strain evidence="11">17621</strain>
    </source>
</reference>
<keyword evidence="2" id="KW-0902">Two-component regulatory system</keyword>
<dbReference type="InterPro" id="IPR011006">
    <property type="entry name" value="CheY-like_superfamily"/>
</dbReference>
<feature type="DNA-binding region" description="OmpR/PhoB-type" evidence="7">
    <location>
        <begin position="129"/>
        <end position="229"/>
    </location>
</feature>
<gene>
    <name evidence="10" type="ORF">A4H97_12440</name>
</gene>
<dbReference type="PROSITE" id="PS50110">
    <property type="entry name" value="RESPONSE_REGULATORY"/>
    <property type="match status" value="1"/>
</dbReference>
<dbReference type="InterPro" id="IPR036388">
    <property type="entry name" value="WH-like_DNA-bd_sf"/>
</dbReference>
<dbReference type="SUPFAM" id="SSF46894">
    <property type="entry name" value="C-terminal effector domain of the bipartite response regulators"/>
    <property type="match status" value="1"/>
</dbReference>
<organism evidence="10 11">
    <name type="scientific">Niastella yeongjuensis</name>
    <dbReference type="NCBI Taxonomy" id="354355"/>
    <lineage>
        <taxon>Bacteria</taxon>
        <taxon>Pseudomonadati</taxon>
        <taxon>Bacteroidota</taxon>
        <taxon>Chitinophagia</taxon>
        <taxon>Chitinophagales</taxon>
        <taxon>Chitinophagaceae</taxon>
        <taxon>Niastella</taxon>
    </lineage>
</organism>
<evidence type="ECO:0000256" key="2">
    <source>
        <dbReference type="ARBA" id="ARBA00023012"/>
    </source>
</evidence>
<dbReference type="RefSeq" id="WP_081203365.1">
    <property type="nucleotide sequence ID" value="NZ_FOCZ01000005.1"/>
</dbReference>
<dbReference type="GO" id="GO:0032993">
    <property type="term" value="C:protein-DNA complex"/>
    <property type="evidence" value="ECO:0007669"/>
    <property type="project" value="TreeGrafter"/>
</dbReference>
<keyword evidence="5" id="KW-0804">Transcription</keyword>
<feature type="modified residue" description="4-aspartylphosphate" evidence="6">
    <location>
        <position position="51"/>
    </location>
</feature>
<dbReference type="InterPro" id="IPR001789">
    <property type="entry name" value="Sig_transdc_resp-reg_receiver"/>
</dbReference>
<keyword evidence="11" id="KW-1185">Reference proteome</keyword>
<feature type="domain" description="OmpR/PhoB-type" evidence="9">
    <location>
        <begin position="129"/>
        <end position="229"/>
    </location>
</feature>
<evidence type="ECO:0000313" key="10">
    <source>
        <dbReference type="EMBL" id="OQP42954.1"/>
    </source>
</evidence>